<evidence type="ECO:0000313" key="1">
    <source>
        <dbReference type="EMBL" id="CUH48256.1"/>
    </source>
</evidence>
<dbReference type="Gene3D" id="3.40.50.150">
    <property type="entry name" value="Vaccinia Virus protein VP39"/>
    <property type="match status" value="1"/>
</dbReference>
<accession>A0A0P1EEC0</accession>
<sequence>MTNTHFWILQKVLKRASRASLEQVKTYRILGETYGQYNSIENWDCHDGEGREIPWYTYPAIEYLDSFDLNGVRVLEYGSGNSSIYYLNAGAEVTSVENDKGWFDKISASLADKPHFTYFFEREEAQYVERDEIRNADIVVIDGRYRNACARFVREQFQQKRIDPTMIVFDNSDRHPDCIALLDEATGWNRCDFNGFGPINSYTWTTSAYLNPSRQLPRKKPLAPIGGLGILSADDS</sequence>
<name>A0A0P1EEC0_9RHOB</name>
<reference evidence="1 2" key="1">
    <citation type="submission" date="2015-09" db="EMBL/GenBank/DDBJ databases">
        <authorList>
            <consortium name="Swine Surveillance"/>
        </authorList>
    </citation>
    <scope>NUCLEOTIDE SEQUENCE [LARGE SCALE GENOMIC DNA]</scope>
    <source>
        <strain evidence="1 2">CECT 4292</strain>
    </source>
</reference>
<dbReference type="EMBL" id="CYPU01000039">
    <property type="protein sequence ID" value="CUH48256.1"/>
    <property type="molecule type" value="Genomic_DNA"/>
</dbReference>
<gene>
    <name evidence="1" type="ORF">RUA4292_02434</name>
</gene>
<organism evidence="1 2">
    <name type="scientific">Ruegeria atlantica</name>
    <dbReference type="NCBI Taxonomy" id="81569"/>
    <lineage>
        <taxon>Bacteria</taxon>
        <taxon>Pseudomonadati</taxon>
        <taxon>Pseudomonadota</taxon>
        <taxon>Alphaproteobacteria</taxon>
        <taxon>Rhodobacterales</taxon>
        <taxon>Roseobacteraceae</taxon>
        <taxon>Ruegeria</taxon>
    </lineage>
</organism>
<dbReference type="GeneID" id="55493638"/>
<dbReference type="InterPro" id="IPR029063">
    <property type="entry name" value="SAM-dependent_MTases_sf"/>
</dbReference>
<dbReference type="OrthoDB" id="7445868at2"/>
<evidence type="ECO:0000313" key="2">
    <source>
        <dbReference type="Proteomes" id="UP000050783"/>
    </source>
</evidence>
<dbReference type="RefSeq" id="WP_058277789.1">
    <property type="nucleotide sequence ID" value="NZ_CYPU01000039.1"/>
</dbReference>
<protein>
    <submittedName>
        <fullName evidence="1">Uncharacterized protein</fullName>
    </submittedName>
</protein>
<proteinExistence type="predicted"/>
<dbReference type="Proteomes" id="UP000050783">
    <property type="component" value="Unassembled WGS sequence"/>
</dbReference>
<dbReference type="AlphaFoldDB" id="A0A0P1EEC0"/>